<dbReference type="SUPFAM" id="SSF89550">
    <property type="entry name" value="PHP domain-like"/>
    <property type="match status" value="1"/>
</dbReference>
<evidence type="ECO:0008006" key="3">
    <source>
        <dbReference type="Google" id="ProtNLM"/>
    </source>
</evidence>
<proteinExistence type="predicted"/>
<dbReference type="Gene3D" id="3.20.20.140">
    <property type="entry name" value="Metal-dependent hydrolases"/>
    <property type="match status" value="1"/>
</dbReference>
<name>A0A2A5WN14_9GAMM</name>
<dbReference type="Pfam" id="PF12228">
    <property type="entry name" value="DUF3604"/>
    <property type="match status" value="2"/>
</dbReference>
<protein>
    <recommendedName>
        <fullName evidence="3">DUF3604 domain-containing protein</fullName>
    </recommendedName>
</protein>
<reference evidence="1 2" key="1">
    <citation type="submission" date="2017-08" db="EMBL/GenBank/DDBJ databases">
        <title>Fine stratification of microbial communities through a metagenomic profile of the photic zone.</title>
        <authorList>
            <person name="Haro-Moreno J.M."/>
            <person name="Lopez-Perez M."/>
            <person name="De La Torre J."/>
            <person name="Picazo A."/>
            <person name="Camacho A."/>
            <person name="Rodriguez-Valera F."/>
        </authorList>
    </citation>
    <scope>NUCLEOTIDE SEQUENCE [LARGE SCALE GENOMIC DNA]</scope>
    <source>
        <strain evidence="1">MED-G24</strain>
    </source>
</reference>
<dbReference type="AlphaFoldDB" id="A0A2A5WN14"/>
<feature type="non-terminal residue" evidence="1">
    <location>
        <position position="1"/>
    </location>
</feature>
<gene>
    <name evidence="1" type="ORF">CNE99_07520</name>
</gene>
<accession>A0A2A5WN14</accession>
<dbReference type="InterPro" id="IPR022028">
    <property type="entry name" value="DUF3604"/>
</dbReference>
<evidence type="ECO:0000313" key="2">
    <source>
        <dbReference type="Proteomes" id="UP000219327"/>
    </source>
</evidence>
<comment type="caution">
    <text evidence="1">The sequence shown here is derived from an EMBL/GenBank/DDBJ whole genome shotgun (WGS) entry which is preliminary data.</text>
</comment>
<sequence length="534" mass="60074">NGEVIGTTESGENAITVIDDVLLSPGVHHLTVNSVDGTITGRGNPVLVSAEASPVYWGDTHGHSGFAEGIGTPDRFMRWAKEDARLDFVMHSEHDIWMDDREWQVLTDKVNEYSEEGRFIGYLGYEWTQQNRYGGHHNVLFRDTKERVRVPVQDYPTISRLYAGLKSTYDFNDVLVIPHAHQSGDYRQSDPDLQDLVEIMSQHGTFEWFGRAYVRQGHQVGFIAASDNHLSQPGYTSTWAGFMSQRGGLAGVMAERLERDALFDAMKNIQTYATTGDRIILDVRLNGHMMGQRTPFTTERTITGRVIGTAPIDSITLIKNDVEIWEQQYRLIEDGRFGKSETIQISFESDSAPMHPQDNARGSRGWLGKLTVTGADIESFKATDFFNPEVNELRRDNDNPNTLHFVTGSRGDASSIVLDLANISRSARITFELKAAAERGSPTRFRRPAITEPASVTLNLKDMERGELTHGFPLDIYNDTITLRRVITEGERDIRFEIVDSGDLQGDYYFVRVRQANDAMAWSSPIWVGGFAPR</sequence>
<dbReference type="InterPro" id="IPR016195">
    <property type="entry name" value="Pol/histidinol_Pase-like"/>
</dbReference>
<dbReference type="Proteomes" id="UP000219327">
    <property type="component" value="Unassembled WGS sequence"/>
</dbReference>
<evidence type="ECO:0000313" key="1">
    <source>
        <dbReference type="EMBL" id="PDH37925.1"/>
    </source>
</evidence>
<dbReference type="EMBL" id="NTKD01000042">
    <property type="protein sequence ID" value="PDH37925.1"/>
    <property type="molecule type" value="Genomic_DNA"/>
</dbReference>
<organism evidence="1 2">
    <name type="scientific">OM182 bacterium MED-G24</name>
    <dbReference type="NCBI Taxonomy" id="1986255"/>
    <lineage>
        <taxon>Bacteria</taxon>
        <taxon>Pseudomonadati</taxon>
        <taxon>Pseudomonadota</taxon>
        <taxon>Gammaproteobacteria</taxon>
        <taxon>OMG group</taxon>
        <taxon>OM182 clade</taxon>
    </lineage>
</organism>